<protein>
    <recommendedName>
        <fullName evidence="2">RHD domain-containing protein</fullName>
    </recommendedName>
</protein>
<proteinExistence type="predicted"/>
<dbReference type="PANTHER" id="PTHR24169:SF28">
    <property type="entry name" value="NUCLEAR FACTOR NF-KAPPA-B P110 SUBUNIT"/>
    <property type="match status" value="1"/>
</dbReference>
<dbReference type="Proteomes" id="UP000030742">
    <property type="component" value="Unassembled WGS sequence"/>
</dbReference>
<feature type="domain" description="RHD" evidence="2">
    <location>
        <begin position="61"/>
        <end position="164"/>
    </location>
</feature>
<evidence type="ECO:0000313" key="4">
    <source>
        <dbReference type="Proteomes" id="UP000030742"/>
    </source>
</evidence>
<dbReference type="GO" id="GO:0000978">
    <property type="term" value="F:RNA polymerase II cis-regulatory region sequence-specific DNA binding"/>
    <property type="evidence" value="ECO:0007669"/>
    <property type="project" value="TreeGrafter"/>
</dbReference>
<evidence type="ECO:0000256" key="1">
    <source>
        <dbReference type="SAM" id="MobiDB-lite"/>
    </source>
</evidence>
<accession>U4ULC0</accession>
<dbReference type="PANTHER" id="PTHR24169">
    <property type="entry name" value="NUCLEAR FACTOR NF-KAPPA-B PROTEIN"/>
    <property type="match status" value="1"/>
</dbReference>
<dbReference type="InterPro" id="IPR037059">
    <property type="entry name" value="RHD_DNA_bind_dom_sf"/>
</dbReference>
<dbReference type="InterPro" id="IPR008967">
    <property type="entry name" value="p53-like_TF_DNA-bd_sf"/>
</dbReference>
<dbReference type="Pfam" id="PF00554">
    <property type="entry name" value="RHD_DNA_bind"/>
    <property type="match status" value="1"/>
</dbReference>
<feature type="region of interest" description="Disordered" evidence="1">
    <location>
        <begin position="142"/>
        <end position="164"/>
    </location>
</feature>
<gene>
    <name evidence="3" type="ORF">D910_11188</name>
</gene>
<sequence length="164" mass="18441">MATYPTPPSSSGDSPQPIFLISSPNSQHYSVVSPEGSQHYIQAQIVSTNSSLMDMDDSPTSNVPYLKFLEQPTNKFRFRYKSEMAGTHGSLCGMNSDRSRKQTYPTVELVNCTEKATVRCCIYQYNIEDDFKPHPHRLIMKKGRSEEDDPHDILVGPEEGFTAT</sequence>
<evidence type="ECO:0000313" key="3">
    <source>
        <dbReference type="EMBL" id="ERL93902.1"/>
    </source>
</evidence>
<dbReference type="GO" id="GO:0000981">
    <property type="term" value="F:DNA-binding transcription factor activity, RNA polymerase II-specific"/>
    <property type="evidence" value="ECO:0007669"/>
    <property type="project" value="TreeGrafter"/>
</dbReference>
<dbReference type="STRING" id="77166.U4ULC0"/>
<dbReference type="GO" id="GO:0005737">
    <property type="term" value="C:cytoplasm"/>
    <property type="evidence" value="ECO:0007669"/>
    <property type="project" value="InterPro"/>
</dbReference>
<organism evidence="3 4">
    <name type="scientific">Dendroctonus ponderosae</name>
    <name type="common">Mountain pine beetle</name>
    <dbReference type="NCBI Taxonomy" id="77166"/>
    <lineage>
        <taxon>Eukaryota</taxon>
        <taxon>Metazoa</taxon>
        <taxon>Ecdysozoa</taxon>
        <taxon>Arthropoda</taxon>
        <taxon>Hexapoda</taxon>
        <taxon>Insecta</taxon>
        <taxon>Pterygota</taxon>
        <taxon>Neoptera</taxon>
        <taxon>Endopterygota</taxon>
        <taxon>Coleoptera</taxon>
        <taxon>Polyphaga</taxon>
        <taxon>Cucujiformia</taxon>
        <taxon>Curculionidae</taxon>
        <taxon>Scolytinae</taxon>
        <taxon>Dendroctonus</taxon>
    </lineage>
</organism>
<name>U4ULC0_DENPD</name>
<evidence type="ECO:0000259" key="2">
    <source>
        <dbReference type="PROSITE" id="PS50254"/>
    </source>
</evidence>
<dbReference type="EMBL" id="KB632375">
    <property type="protein sequence ID" value="ERL93902.1"/>
    <property type="molecule type" value="Genomic_DNA"/>
</dbReference>
<dbReference type="InterPro" id="IPR000451">
    <property type="entry name" value="NFkB/Dor"/>
</dbReference>
<dbReference type="OrthoDB" id="10254686at2759"/>
<reference evidence="3 4" key="1">
    <citation type="journal article" date="2013" name="Genome Biol.">
        <title>Draft genome of the mountain pine beetle, Dendroctonus ponderosae Hopkins, a major forest pest.</title>
        <authorList>
            <person name="Keeling C.I."/>
            <person name="Yuen M.M."/>
            <person name="Liao N.Y."/>
            <person name="Docking T.R."/>
            <person name="Chan S.K."/>
            <person name="Taylor G.A."/>
            <person name="Palmquist D.L."/>
            <person name="Jackman S.D."/>
            <person name="Nguyen A."/>
            <person name="Li M."/>
            <person name="Henderson H."/>
            <person name="Janes J.K."/>
            <person name="Zhao Y."/>
            <person name="Pandoh P."/>
            <person name="Moore R."/>
            <person name="Sperling F.A."/>
            <person name="Huber D.P."/>
            <person name="Birol I."/>
            <person name="Jones S.J."/>
            <person name="Bohlmann J."/>
        </authorList>
    </citation>
    <scope>NUCLEOTIDE SEQUENCE</scope>
</reference>
<dbReference type="Gene3D" id="2.60.40.340">
    <property type="entry name" value="Rel homology domain (RHD), DNA-binding domain"/>
    <property type="match status" value="1"/>
</dbReference>
<dbReference type="PROSITE" id="PS50254">
    <property type="entry name" value="REL_2"/>
    <property type="match status" value="1"/>
</dbReference>
<dbReference type="AlphaFoldDB" id="U4ULC0"/>
<dbReference type="InterPro" id="IPR011539">
    <property type="entry name" value="RHD_DNA_bind_dom"/>
</dbReference>
<dbReference type="SUPFAM" id="SSF49417">
    <property type="entry name" value="p53-like transcription factors"/>
    <property type="match status" value="1"/>
</dbReference>